<dbReference type="Pfam" id="PF00400">
    <property type="entry name" value="WD40"/>
    <property type="match status" value="1"/>
</dbReference>
<sequence>MNAHLQPTENGDNSSPILRPLSHYGPVVACRFYKEFVLASNGPNLKIYRYLEDELVLTKRIFKENKIHGIAISHDLTRFALYGSRSFTVVYGEKELFDEKFDHLQLGVNDWIKSMEFSYDDKVVYLLTAHNVVFTVDLGTLKIIDEKSFKEKSILYSGSIQVLSQEKVLIAAGTISGGVFVWDLFENKLIRNLVGHEGAIFDVKISNDGNYCASCSDDRSVKIWDLSTGSNLATGWGHNSRIWNLCWYDNNKKIFSQSEDCTSRSWIYHEDNDLLYCEAVYETNLGKHIWCGDVNDDFKIAVTGGADGRLMLINLKSLEPSLNPSFQNNCWKKQFSMDVISELTKVEIEKNEIFKNYVDLNNNSIVCITSKGKVFILKDNYSKWEFLYQDLLYDNYSLTNYFKEENLVTFTSSKGTISALKFDDNSGLSKKVTIKINNLKGKITNVLTTKKNDENFLMFMESPNPKDGFMLIEANFELTTEPIITSLGKPETLFVLTCLAYDITNNWLLVGSRHTTFVLYDLDTGKMLNVWKKFCPGDTITSMSIIDSSYGKVILMMTVRDGLYMYLEIRKDPVGNILTKIIQNNRIQRGFLEGGFLNHKKELILYGFKSHTFFLWNETRQFEIFKEICGGAHRIWNFVINDCANDNYKFIYNKSAHLVIRNTGNAIFKDNCLDNGTHGREIRNVTILSNYTRKNGGKLFISGAEDTCVRLSEILPNGEVNNFWSLRRHVSGLQKTKFIKSEKDEKVFYCITTAAREEFFLWEIIDHPILGPLINCYATLEPSSAEPDLRIMDFDTLPIYNSKQELQGYLILNVYSDSSIKIFEFNLNKRRFELLIEDRYTTCCLWDTRFILKNGKLFVMVGATDGYISIWDITFEISDIRKENIQCLQKLLIRQQIHQSGIKTHTLIQHPYDYNILDLVTGGDDNALVNTRLVFSEISNNITLEIKSFKENAASSTITSSTLIPSYKNGKYAKIIVTSVDQRLRVWRIDYHLDSTSNDGELVCEDCAYTTVADTGCSDVCLIEDKQNINSKCIALIGGAGLSCWEITS</sequence>
<dbReference type="GO" id="GO:0005768">
    <property type="term" value="C:endosome"/>
    <property type="evidence" value="ECO:0007669"/>
    <property type="project" value="EnsemblFungi"/>
</dbReference>
<comment type="similarity">
    <text evidence="6">Belongs to the WD repeat WDR6 family.</text>
</comment>
<feature type="repeat" description="WD" evidence="7">
    <location>
        <begin position="193"/>
        <end position="234"/>
    </location>
</feature>
<evidence type="ECO:0000256" key="6">
    <source>
        <dbReference type="ARBA" id="ARBA00038255"/>
    </source>
</evidence>
<keyword evidence="2" id="KW-0963">Cytoplasm</keyword>
<dbReference type="InterPro" id="IPR051973">
    <property type="entry name" value="tRNA_Anticodon_Mtase-Reg"/>
</dbReference>
<dbReference type="PROSITE" id="PS00678">
    <property type="entry name" value="WD_REPEATS_1"/>
    <property type="match status" value="1"/>
</dbReference>
<dbReference type="AlphaFoldDB" id="A0A1E4TZZ7"/>
<dbReference type="GO" id="GO:0032456">
    <property type="term" value="P:endocytic recycling"/>
    <property type="evidence" value="ECO:0007669"/>
    <property type="project" value="EnsemblFungi"/>
</dbReference>
<evidence type="ECO:0000313" key="8">
    <source>
        <dbReference type="EMBL" id="ODV97322.1"/>
    </source>
</evidence>
<reference evidence="9" key="1">
    <citation type="submission" date="2016-05" db="EMBL/GenBank/DDBJ databases">
        <title>Comparative genomics of biotechnologically important yeasts.</title>
        <authorList>
            <consortium name="DOE Joint Genome Institute"/>
            <person name="Riley R."/>
            <person name="Haridas S."/>
            <person name="Wolfe K.H."/>
            <person name="Lopes M.R."/>
            <person name="Hittinger C.T."/>
            <person name="Goker M."/>
            <person name="Salamov A."/>
            <person name="Wisecaver J."/>
            <person name="Long T.M."/>
            <person name="Aerts A.L."/>
            <person name="Barry K."/>
            <person name="Choi C."/>
            <person name="Clum A."/>
            <person name="Coughlan A.Y."/>
            <person name="Deshpande S."/>
            <person name="Douglass A.P."/>
            <person name="Hanson S.J."/>
            <person name="Klenk H.-P."/>
            <person name="Labutti K."/>
            <person name="Lapidus A."/>
            <person name="Lindquist E."/>
            <person name="Lipzen A."/>
            <person name="Meier-Kolthoff J.P."/>
            <person name="Ohm R.A."/>
            <person name="Otillar R.P."/>
            <person name="Pangilinan J."/>
            <person name="Peng Y."/>
            <person name="Rokas A."/>
            <person name="Rosa C.A."/>
            <person name="Scheuner C."/>
            <person name="Sibirny A.A."/>
            <person name="Slot J.C."/>
            <person name="Stielow J.B."/>
            <person name="Sun H."/>
            <person name="Kurtzman C.P."/>
            <person name="Blackwell M."/>
            <person name="Grigoriev I.V."/>
            <person name="Jeffries T.W."/>
        </authorList>
    </citation>
    <scope>NUCLEOTIDE SEQUENCE [LARGE SCALE GENOMIC DNA]</scope>
    <source>
        <strain evidence="9">NRRL Y-2460</strain>
    </source>
</reference>
<dbReference type="InterPro" id="IPR019775">
    <property type="entry name" value="WD40_repeat_CS"/>
</dbReference>
<protein>
    <submittedName>
        <fullName evidence="8">Uncharacterized protein</fullName>
    </submittedName>
</protein>
<dbReference type="SUPFAM" id="SSF50978">
    <property type="entry name" value="WD40 repeat-like"/>
    <property type="match status" value="2"/>
</dbReference>
<name>A0A1E4TZZ7_PACTA</name>
<dbReference type="GO" id="GO:0002130">
    <property type="term" value="P:wobble position ribose methylation"/>
    <property type="evidence" value="ECO:0007669"/>
    <property type="project" value="EnsemblFungi"/>
</dbReference>
<dbReference type="InterPro" id="IPR001680">
    <property type="entry name" value="WD40_rpt"/>
</dbReference>
<dbReference type="Proteomes" id="UP000094236">
    <property type="component" value="Unassembled WGS sequence"/>
</dbReference>
<dbReference type="PROSITE" id="PS50082">
    <property type="entry name" value="WD_REPEATS_2"/>
    <property type="match status" value="1"/>
</dbReference>
<dbReference type="PROSITE" id="PS50294">
    <property type="entry name" value="WD_REPEATS_REGION"/>
    <property type="match status" value="1"/>
</dbReference>
<keyword evidence="3 7" id="KW-0853">WD repeat</keyword>
<dbReference type="SUPFAM" id="SSF50998">
    <property type="entry name" value="Quinoprotein alcohol dehydrogenase-like"/>
    <property type="match status" value="1"/>
</dbReference>
<proteinExistence type="inferred from homology"/>
<dbReference type="InterPro" id="IPR011047">
    <property type="entry name" value="Quinoprotein_ADH-like_sf"/>
</dbReference>
<dbReference type="InterPro" id="IPR036322">
    <property type="entry name" value="WD40_repeat_dom_sf"/>
</dbReference>
<dbReference type="PANTHER" id="PTHR14344">
    <property type="entry name" value="WD REPEAT PROTEIN"/>
    <property type="match status" value="1"/>
</dbReference>
<dbReference type="Gene3D" id="2.130.10.10">
    <property type="entry name" value="YVTN repeat-like/Quinoprotein amine dehydrogenase"/>
    <property type="match status" value="3"/>
</dbReference>
<dbReference type="PANTHER" id="PTHR14344:SF3">
    <property type="entry name" value="WD REPEAT-CONTAINING PROTEIN 6"/>
    <property type="match status" value="1"/>
</dbReference>
<keyword evidence="4" id="KW-0819">tRNA processing</keyword>
<evidence type="ECO:0000256" key="2">
    <source>
        <dbReference type="ARBA" id="ARBA00022490"/>
    </source>
</evidence>
<evidence type="ECO:0000256" key="3">
    <source>
        <dbReference type="ARBA" id="ARBA00022574"/>
    </source>
</evidence>
<evidence type="ECO:0000313" key="9">
    <source>
        <dbReference type="Proteomes" id="UP000094236"/>
    </source>
</evidence>
<evidence type="ECO:0000256" key="4">
    <source>
        <dbReference type="ARBA" id="ARBA00022694"/>
    </source>
</evidence>
<evidence type="ECO:0000256" key="5">
    <source>
        <dbReference type="ARBA" id="ARBA00022737"/>
    </source>
</evidence>
<comment type="subcellular location">
    <subcellularLocation>
        <location evidence="1">Cytoplasm</location>
    </subcellularLocation>
</comment>
<accession>A0A1E4TZZ7</accession>
<evidence type="ECO:0000256" key="1">
    <source>
        <dbReference type="ARBA" id="ARBA00004496"/>
    </source>
</evidence>
<dbReference type="SMART" id="SM00320">
    <property type="entry name" value="WD40"/>
    <property type="match status" value="8"/>
</dbReference>
<keyword evidence="9" id="KW-1185">Reference proteome</keyword>
<dbReference type="InterPro" id="IPR015943">
    <property type="entry name" value="WD40/YVTN_repeat-like_dom_sf"/>
</dbReference>
<dbReference type="GO" id="GO:0030234">
    <property type="term" value="F:enzyme regulator activity"/>
    <property type="evidence" value="ECO:0007669"/>
    <property type="project" value="EnsemblFungi"/>
</dbReference>
<keyword evidence="5" id="KW-0677">Repeat</keyword>
<dbReference type="OrthoDB" id="66881at2759"/>
<organism evidence="8 9">
    <name type="scientific">Pachysolen tannophilus NRRL Y-2460</name>
    <dbReference type="NCBI Taxonomy" id="669874"/>
    <lineage>
        <taxon>Eukaryota</taxon>
        <taxon>Fungi</taxon>
        <taxon>Dikarya</taxon>
        <taxon>Ascomycota</taxon>
        <taxon>Saccharomycotina</taxon>
        <taxon>Pichiomycetes</taxon>
        <taxon>Pachysolenaceae</taxon>
        <taxon>Pachysolen</taxon>
    </lineage>
</organism>
<gene>
    <name evidence="8" type="ORF">PACTADRAFT_66284</name>
</gene>
<dbReference type="EMBL" id="KV454012">
    <property type="protein sequence ID" value="ODV97322.1"/>
    <property type="molecule type" value="Genomic_DNA"/>
</dbReference>
<dbReference type="STRING" id="669874.A0A1E4TZZ7"/>
<evidence type="ECO:0000256" key="7">
    <source>
        <dbReference type="PROSITE-ProRule" id="PRU00221"/>
    </source>
</evidence>